<dbReference type="PANTHER" id="PTHR23267">
    <property type="entry name" value="IMMUNOGLOBULIN LIGHT CHAIN"/>
    <property type="match status" value="1"/>
</dbReference>
<dbReference type="InterPro" id="IPR007110">
    <property type="entry name" value="Ig-like_dom"/>
</dbReference>
<dbReference type="GeneTree" id="ENSGT01080000257344"/>
<organism evidence="3 4">
    <name type="scientific">Labrus bergylta</name>
    <name type="common">ballan wrasse</name>
    <dbReference type="NCBI Taxonomy" id="56723"/>
    <lineage>
        <taxon>Eukaryota</taxon>
        <taxon>Metazoa</taxon>
        <taxon>Chordata</taxon>
        <taxon>Craniata</taxon>
        <taxon>Vertebrata</taxon>
        <taxon>Euteleostomi</taxon>
        <taxon>Actinopterygii</taxon>
        <taxon>Neopterygii</taxon>
        <taxon>Teleostei</taxon>
        <taxon>Neoteleostei</taxon>
        <taxon>Acanthomorphata</taxon>
        <taxon>Eupercaria</taxon>
        <taxon>Labriformes</taxon>
        <taxon>Labridae</taxon>
        <taxon>Labrus</taxon>
    </lineage>
</organism>
<reference evidence="3" key="2">
    <citation type="submission" date="2025-09" db="UniProtKB">
        <authorList>
            <consortium name="Ensembl"/>
        </authorList>
    </citation>
    <scope>IDENTIFICATION</scope>
</reference>
<dbReference type="Proteomes" id="UP000261660">
    <property type="component" value="Unplaced"/>
</dbReference>
<evidence type="ECO:0000313" key="4">
    <source>
        <dbReference type="Proteomes" id="UP000261660"/>
    </source>
</evidence>
<reference evidence="3" key="1">
    <citation type="submission" date="2025-08" db="UniProtKB">
        <authorList>
            <consortium name="Ensembl"/>
        </authorList>
    </citation>
    <scope>IDENTIFICATION</scope>
</reference>
<proteinExistence type="predicted"/>
<feature type="domain" description="Ig-like" evidence="2">
    <location>
        <begin position="23"/>
        <end position="116"/>
    </location>
</feature>
<accession>A0A3Q3FWN5</accession>
<evidence type="ECO:0000259" key="2">
    <source>
        <dbReference type="PROSITE" id="PS50835"/>
    </source>
</evidence>
<sequence length="150" mass="16124">MTLICVLIWTLLLCCCFTGKSRGQVTVTQPAAVISALGASVTLSCTTSEDVDTTLDEPSLACTRESGTSDRFTGSGSNSDFTLTISGVQTEDAAVYYCQSFHIINSELLQPLGRFSTLGTPTEACQKSIHDSRNTNTCVPYRTEPDGFFK</sequence>
<dbReference type="InterPro" id="IPR003599">
    <property type="entry name" value="Ig_sub"/>
</dbReference>
<dbReference type="Gene3D" id="2.60.40.10">
    <property type="entry name" value="Immunoglobulins"/>
    <property type="match status" value="1"/>
</dbReference>
<feature type="signal peptide" evidence="1">
    <location>
        <begin position="1"/>
        <end position="23"/>
    </location>
</feature>
<dbReference type="AlphaFoldDB" id="A0A3Q3FWN5"/>
<protein>
    <recommendedName>
        <fullName evidence="2">Ig-like domain-containing protein</fullName>
    </recommendedName>
</protein>
<dbReference type="InterPro" id="IPR013106">
    <property type="entry name" value="Ig_V-set"/>
</dbReference>
<keyword evidence="1" id="KW-0732">Signal</keyword>
<dbReference type="InterPro" id="IPR050150">
    <property type="entry name" value="IgV_Light_Chain"/>
</dbReference>
<feature type="chain" id="PRO_5018710345" description="Ig-like domain-containing protein" evidence="1">
    <location>
        <begin position="24"/>
        <end position="150"/>
    </location>
</feature>
<dbReference type="PROSITE" id="PS50835">
    <property type="entry name" value="IG_LIKE"/>
    <property type="match status" value="1"/>
</dbReference>
<dbReference type="SMART" id="SM00409">
    <property type="entry name" value="IG"/>
    <property type="match status" value="1"/>
</dbReference>
<dbReference type="SMART" id="SM00406">
    <property type="entry name" value="IGv"/>
    <property type="match status" value="1"/>
</dbReference>
<keyword evidence="4" id="KW-1185">Reference proteome</keyword>
<evidence type="ECO:0000313" key="3">
    <source>
        <dbReference type="Ensembl" id="ENSLBEP00000025101.1"/>
    </source>
</evidence>
<dbReference type="Ensembl" id="ENSLBET00000026376.1">
    <property type="protein sequence ID" value="ENSLBEP00000025101.1"/>
    <property type="gene ID" value="ENSLBEG00000019158.1"/>
</dbReference>
<dbReference type="InterPro" id="IPR036179">
    <property type="entry name" value="Ig-like_dom_sf"/>
</dbReference>
<dbReference type="Pfam" id="PF07686">
    <property type="entry name" value="V-set"/>
    <property type="match status" value="1"/>
</dbReference>
<name>A0A3Q3FWN5_9LABR</name>
<evidence type="ECO:0000256" key="1">
    <source>
        <dbReference type="SAM" id="SignalP"/>
    </source>
</evidence>
<dbReference type="InterPro" id="IPR013783">
    <property type="entry name" value="Ig-like_fold"/>
</dbReference>
<dbReference type="SUPFAM" id="SSF48726">
    <property type="entry name" value="Immunoglobulin"/>
    <property type="match status" value="1"/>
</dbReference>